<dbReference type="PIRSF" id="PIRSF000521">
    <property type="entry name" value="Transaminase_4ab_Lys_Orn"/>
    <property type="match status" value="1"/>
</dbReference>
<feature type="binding site" evidence="7">
    <location>
        <begin position="113"/>
        <end position="114"/>
    </location>
    <ligand>
        <name>pyridoxal 5'-phosphate</name>
        <dbReference type="ChEBI" id="CHEBI:597326"/>
    </ligand>
</feature>
<feature type="binding site" evidence="7">
    <location>
        <position position="409"/>
    </location>
    <ligand>
        <name>substrate</name>
    </ligand>
</feature>
<evidence type="ECO:0000256" key="3">
    <source>
        <dbReference type="ARBA" id="ARBA00022679"/>
    </source>
</evidence>
<feature type="binding site" evidence="7">
    <location>
        <position position="281"/>
    </location>
    <ligand>
        <name>substrate</name>
    </ligand>
</feature>
<dbReference type="STRING" id="525903.Taci_0246"/>
<feature type="binding site" evidence="7">
    <location>
        <position position="315"/>
    </location>
    <ligand>
        <name>substrate</name>
    </ligand>
</feature>
<evidence type="ECO:0000256" key="4">
    <source>
        <dbReference type="ARBA" id="ARBA00022691"/>
    </source>
</evidence>
<comment type="catalytic activity">
    <reaction evidence="7">
        <text>(8S)-8-amino-7-oxononanoate + S-adenosyl-L-methionine = S-adenosyl-4-methylsulfanyl-2-oxobutanoate + (7R,8S)-7,8-diammoniononanoate</text>
        <dbReference type="Rhea" id="RHEA:16861"/>
        <dbReference type="ChEBI" id="CHEBI:16490"/>
        <dbReference type="ChEBI" id="CHEBI:59789"/>
        <dbReference type="ChEBI" id="CHEBI:149468"/>
        <dbReference type="ChEBI" id="CHEBI:149469"/>
        <dbReference type="EC" id="2.6.1.62"/>
    </reaction>
</comment>
<dbReference type="InterPro" id="IPR005814">
    <property type="entry name" value="Aminotrans_3"/>
</dbReference>
<feature type="binding site" evidence="7">
    <location>
        <begin position="316"/>
        <end position="317"/>
    </location>
    <ligand>
        <name>pyridoxal 5'-phosphate</name>
        <dbReference type="ChEBI" id="CHEBI:597326"/>
    </ligand>
</feature>
<comment type="function">
    <text evidence="7">Catalyzes the transfer of the alpha-amino group from S-adenosyl-L-methionine (SAM) to 7-keto-8-aminopelargonic acid (KAPA) to form 7,8-diaminopelargonic acid (DAPA). It is the only aminotransferase known to utilize SAM as an amino donor.</text>
</comment>
<dbReference type="NCBIfam" id="TIGR00508">
    <property type="entry name" value="bioA"/>
    <property type="match status" value="1"/>
</dbReference>
<gene>
    <name evidence="7" type="primary">bioA</name>
    <name evidence="8" type="ordered locus">Taci_0246</name>
</gene>
<comment type="subcellular location">
    <subcellularLocation>
        <location evidence="7">Cytoplasm</location>
    </subcellularLocation>
</comment>
<feature type="site" description="Participates in the substrate recognition with KAPA and in a stacking interaction with the adenine ring of SAM" evidence="7">
    <location>
        <position position="18"/>
    </location>
</feature>
<dbReference type="Pfam" id="PF00202">
    <property type="entry name" value="Aminotran_3"/>
    <property type="match status" value="1"/>
</dbReference>
<dbReference type="HOGENOM" id="CLU_016922_4_3_0"/>
<dbReference type="Proteomes" id="UP000002030">
    <property type="component" value="Chromosome"/>
</dbReference>
<keyword evidence="2 7" id="KW-0032">Aminotransferase</keyword>
<dbReference type="InterPro" id="IPR015424">
    <property type="entry name" value="PyrdxlP-dep_Trfase"/>
</dbReference>
<keyword evidence="5 7" id="KW-0093">Biotin biosynthesis</keyword>
<dbReference type="InterPro" id="IPR049704">
    <property type="entry name" value="Aminotrans_3_PPA_site"/>
</dbReference>
<dbReference type="KEGG" id="tai:Taci_0246"/>
<evidence type="ECO:0000256" key="2">
    <source>
        <dbReference type="ARBA" id="ARBA00022576"/>
    </source>
</evidence>
<evidence type="ECO:0000313" key="8">
    <source>
        <dbReference type="EMBL" id="ACZ18484.1"/>
    </source>
</evidence>
<dbReference type="PROSITE" id="PS00600">
    <property type="entry name" value="AA_TRANSFER_CLASS_3"/>
    <property type="match status" value="1"/>
</dbReference>
<reference evidence="8 9" key="1">
    <citation type="journal article" date="2009" name="Stand. Genomic Sci.">
        <title>Complete genome sequence of Thermanaerovibrio acidaminovorans type strain (Su883).</title>
        <authorList>
            <person name="Chovatia M."/>
            <person name="Sikorski J."/>
            <person name="Schroder M."/>
            <person name="Lapidus A."/>
            <person name="Nolan M."/>
            <person name="Tice H."/>
            <person name="Glavina Del Rio T."/>
            <person name="Copeland A."/>
            <person name="Cheng J.F."/>
            <person name="Lucas S."/>
            <person name="Chen F."/>
            <person name="Bruce D."/>
            <person name="Goodwin L."/>
            <person name="Pitluck S."/>
            <person name="Ivanova N."/>
            <person name="Mavromatis K."/>
            <person name="Ovchinnikova G."/>
            <person name="Pati A."/>
            <person name="Chen A."/>
            <person name="Palaniappan K."/>
            <person name="Land M."/>
            <person name="Hauser L."/>
            <person name="Chang Y.J."/>
            <person name="Jeffries C.D."/>
            <person name="Chain P."/>
            <person name="Saunders E."/>
            <person name="Detter J.C."/>
            <person name="Brettin T."/>
            <person name="Rohde M."/>
            <person name="Goker M."/>
            <person name="Spring S."/>
            <person name="Bristow J."/>
            <person name="Markowitz V."/>
            <person name="Hugenholtz P."/>
            <person name="Kyrpides N.C."/>
            <person name="Klenk H.P."/>
            <person name="Eisen J.A."/>
        </authorList>
    </citation>
    <scope>NUCLEOTIDE SEQUENCE [LARGE SCALE GENOMIC DNA]</scope>
    <source>
        <strain evidence="9">ATCC 49978 / DSM 6589 / Su883</strain>
    </source>
</reference>
<dbReference type="OrthoDB" id="1906at2"/>
<dbReference type="InterPro" id="IPR005815">
    <property type="entry name" value="BioA"/>
</dbReference>
<dbReference type="eggNOG" id="COG0161">
    <property type="taxonomic scope" value="Bacteria"/>
</dbReference>
<comment type="cofactor">
    <cofactor evidence="1 7">
        <name>pyridoxal 5'-phosphate</name>
        <dbReference type="ChEBI" id="CHEBI:597326"/>
    </cofactor>
</comment>
<protein>
    <recommendedName>
        <fullName evidence="7">Adenosylmethionine-8-amino-7-oxononanoate aminotransferase</fullName>
        <ecNumber evidence="7">2.6.1.62</ecNumber>
    </recommendedName>
    <alternativeName>
        <fullName evidence="7">7,8-diamino-pelargonic acid aminotransferase</fullName>
        <shortName evidence="7">DAPA AT</shortName>
        <shortName evidence="7">DAPA aminotransferase</shortName>
    </alternativeName>
    <alternativeName>
        <fullName evidence="7">7,8-diaminononanoate synthase</fullName>
        <shortName evidence="7">DANS</shortName>
    </alternativeName>
    <alternativeName>
        <fullName evidence="7">Diaminopelargonic acid synthase</fullName>
    </alternativeName>
</protein>
<keyword evidence="7" id="KW-0963">Cytoplasm</keyword>
<accession>D1B881</accession>
<dbReference type="GO" id="GO:0004015">
    <property type="term" value="F:adenosylmethionine-8-amino-7-oxononanoate transaminase activity"/>
    <property type="evidence" value="ECO:0007669"/>
    <property type="project" value="UniProtKB-UniRule"/>
</dbReference>
<evidence type="ECO:0000256" key="6">
    <source>
        <dbReference type="ARBA" id="ARBA00022898"/>
    </source>
</evidence>
<dbReference type="PANTHER" id="PTHR42684">
    <property type="entry name" value="ADENOSYLMETHIONINE-8-AMINO-7-OXONONANOATE AMINOTRANSFERASE"/>
    <property type="match status" value="1"/>
</dbReference>
<organism evidence="8 9">
    <name type="scientific">Thermanaerovibrio acidaminovorans (strain ATCC 49978 / DSM 6589 / Su883)</name>
    <name type="common">Selenomonas acidaminovorans</name>
    <dbReference type="NCBI Taxonomy" id="525903"/>
    <lineage>
        <taxon>Bacteria</taxon>
        <taxon>Thermotogati</taxon>
        <taxon>Synergistota</taxon>
        <taxon>Synergistia</taxon>
        <taxon>Synergistales</taxon>
        <taxon>Synergistaceae</taxon>
        <taxon>Thermanaerovibrio</taxon>
    </lineage>
</organism>
<keyword evidence="6 7" id="KW-0663">Pyridoxal phosphate</keyword>
<dbReference type="InterPro" id="IPR015421">
    <property type="entry name" value="PyrdxlP-dep_Trfase_major"/>
</dbReference>
<dbReference type="AlphaFoldDB" id="D1B881"/>
<dbReference type="EnsemblBacteria" id="ACZ18484">
    <property type="protein sequence ID" value="ACZ18484"/>
    <property type="gene ID" value="Taci_0246"/>
</dbReference>
<keyword evidence="3 7" id="KW-0808">Transferase</keyword>
<feature type="binding site" evidence="7">
    <location>
        <position position="146"/>
    </location>
    <ligand>
        <name>substrate</name>
    </ligand>
</feature>
<name>D1B881_THEAS</name>
<dbReference type="EC" id="2.6.1.62" evidence="7"/>
<evidence type="ECO:0000256" key="5">
    <source>
        <dbReference type="ARBA" id="ARBA00022756"/>
    </source>
</evidence>
<dbReference type="InterPro" id="IPR015422">
    <property type="entry name" value="PyrdxlP-dep_Trfase_small"/>
</dbReference>
<comment type="similarity">
    <text evidence="7">Belongs to the class-III pyridoxal-phosphate-dependent aminotransferase family. BioA subfamily.</text>
</comment>
<keyword evidence="4 7" id="KW-0949">S-adenosyl-L-methionine</keyword>
<sequence length="448" mass="49605">MRMSSLVERDLRVNWHPCTQMADHQDFPPLVVTSARGVWLHLENGGRLLDGISSWWVNLFGHCHPRLLRVLADQASRLDHCMFASLTHPWAVELSERLTALSGLHRVFYADNGSSAVELAMKMAYHYQVNLGHPERKLFAHLSGSYHGETLGALSVGDLGLYGEPYRGITRRNLRLEGPNCVDCSYGGTRSFCSLECLKRDVATLEAAAPEVCAVIVEPLVQGAAGMRMYPAGYFRGLREAAGRLGILFIDDEIAMGFGRTGRIFAYQHAGVVPDLVCLSKGITGGMMPFSAVLATEGIYQAFYGGGLERAFLHSHSYCGNPLGCALGIEVLKMLEDMEVTALVGRLGDRLVDLMERYFRPFRYTWDIRSLGLVGAVELRRPDGSLLPPQMRLGRQIGLECMRRGVLLRPLGDVIYFLPPYVIGEDELELMVRTACQAAERVLEGADL</sequence>
<keyword evidence="9" id="KW-1185">Reference proteome</keyword>
<proteinExistence type="inferred from homology"/>
<dbReference type="PATRIC" id="fig|525903.6.peg.250"/>
<evidence type="ECO:0000313" key="9">
    <source>
        <dbReference type="Proteomes" id="UP000002030"/>
    </source>
</evidence>
<dbReference type="SUPFAM" id="SSF53383">
    <property type="entry name" value="PLP-dependent transferases"/>
    <property type="match status" value="1"/>
</dbReference>
<dbReference type="GO" id="GO:0009102">
    <property type="term" value="P:biotin biosynthetic process"/>
    <property type="evidence" value="ECO:0007669"/>
    <property type="project" value="UniProtKB-UniRule"/>
</dbReference>
<dbReference type="EMBL" id="CP001818">
    <property type="protein sequence ID" value="ACZ18484.1"/>
    <property type="molecule type" value="Genomic_DNA"/>
</dbReference>
<dbReference type="Gene3D" id="3.40.640.10">
    <property type="entry name" value="Type I PLP-dependent aspartate aminotransferase-like (Major domain)"/>
    <property type="match status" value="1"/>
</dbReference>
<comment type="pathway">
    <text evidence="7">Cofactor biosynthesis; biotin biosynthesis; 7,8-diaminononanoate from 8-amino-7-oxononanoate (SAM route): step 1/1.</text>
</comment>
<feature type="binding site" evidence="7">
    <location>
        <position position="252"/>
    </location>
    <ligand>
        <name>pyridoxal 5'-phosphate</name>
        <dbReference type="ChEBI" id="CHEBI:597326"/>
    </ligand>
</feature>
<dbReference type="PANTHER" id="PTHR42684:SF17">
    <property type="entry name" value="ADENOSYLMETHIONINE-8-AMINO-7-OXONONANOATE AMINOTRANSFERASE"/>
    <property type="match status" value="1"/>
</dbReference>
<evidence type="ECO:0000256" key="7">
    <source>
        <dbReference type="HAMAP-Rule" id="MF_00834"/>
    </source>
</evidence>
<comment type="subunit">
    <text evidence="7">Homodimer.</text>
</comment>
<dbReference type="GO" id="GO:0005737">
    <property type="term" value="C:cytoplasm"/>
    <property type="evidence" value="ECO:0007669"/>
    <property type="project" value="UniProtKB-SubCell"/>
</dbReference>
<dbReference type="UniPathway" id="UPA00078">
    <property type="reaction ID" value="UER00160"/>
</dbReference>
<feature type="modified residue" description="N6-(pyridoxal phosphate)lysine" evidence="7">
    <location>
        <position position="281"/>
    </location>
</feature>
<dbReference type="HAMAP" id="MF_00834">
    <property type="entry name" value="BioA"/>
    <property type="match status" value="1"/>
</dbReference>
<evidence type="ECO:0000256" key="1">
    <source>
        <dbReference type="ARBA" id="ARBA00001933"/>
    </source>
</evidence>
<dbReference type="GO" id="GO:0030170">
    <property type="term" value="F:pyridoxal phosphate binding"/>
    <property type="evidence" value="ECO:0007669"/>
    <property type="project" value="UniProtKB-UniRule"/>
</dbReference>
<dbReference type="Gene3D" id="3.90.1150.10">
    <property type="entry name" value="Aspartate Aminotransferase, domain 1"/>
    <property type="match status" value="1"/>
</dbReference>
<feature type="binding site" evidence="7">
    <location>
        <position position="55"/>
    </location>
    <ligand>
        <name>substrate</name>
    </ligand>
</feature>
<dbReference type="CDD" id="cd00610">
    <property type="entry name" value="OAT_like"/>
    <property type="match status" value="1"/>
</dbReference>